<feature type="non-terminal residue" evidence="2">
    <location>
        <position position="213"/>
    </location>
</feature>
<name>A0A1D1XMD5_9ARAE</name>
<evidence type="ECO:0000313" key="2">
    <source>
        <dbReference type="EMBL" id="JAT43548.1"/>
    </source>
</evidence>
<feature type="region of interest" description="Disordered" evidence="1">
    <location>
        <begin position="165"/>
        <end position="213"/>
    </location>
</feature>
<reference evidence="2" key="1">
    <citation type="submission" date="2015-07" db="EMBL/GenBank/DDBJ databases">
        <title>Transcriptome Assembly of Anthurium amnicola.</title>
        <authorList>
            <person name="Suzuki J."/>
        </authorList>
    </citation>
    <scope>NUCLEOTIDE SEQUENCE</scope>
</reference>
<proteinExistence type="predicted"/>
<feature type="compositionally biased region" description="Polar residues" evidence="1">
    <location>
        <begin position="23"/>
        <end position="43"/>
    </location>
</feature>
<sequence>ARSSVNLTTERKRSPLRGKGASDHSQNSKPVENSHARSSVNLTTERKRSPLRGKGASDHSQNSKPVENSRVRVLDQHWQPGIMNGKFSSRAMSRSMDLTDRASRAGTFPASPRGVSPTRRAQISDVASRGLQKTTSEVTRRMSLDRSGRLERELGMITSVSVDLSERNPTLAPLSRTSSLPLPGSPDPSTPSKASSTSASSSRGTASPSRTRP</sequence>
<organism evidence="2">
    <name type="scientific">Anthurium amnicola</name>
    <dbReference type="NCBI Taxonomy" id="1678845"/>
    <lineage>
        <taxon>Eukaryota</taxon>
        <taxon>Viridiplantae</taxon>
        <taxon>Streptophyta</taxon>
        <taxon>Embryophyta</taxon>
        <taxon>Tracheophyta</taxon>
        <taxon>Spermatophyta</taxon>
        <taxon>Magnoliopsida</taxon>
        <taxon>Liliopsida</taxon>
        <taxon>Araceae</taxon>
        <taxon>Pothoideae</taxon>
        <taxon>Potheae</taxon>
        <taxon>Anthurium</taxon>
    </lineage>
</organism>
<feature type="compositionally biased region" description="Low complexity" evidence="1">
    <location>
        <begin position="190"/>
        <end position="213"/>
    </location>
</feature>
<dbReference type="AlphaFoldDB" id="A0A1D1XMD5"/>
<gene>
    <name evidence="2" type="ORF">g.62811</name>
</gene>
<evidence type="ECO:0000256" key="1">
    <source>
        <dbReference type="SAM" id="MobiDB-lite"/>
    </source>
</evidence>
<feature type="region of interest" description="Disordered" evidence="1">
    <location>
        <begin position="1"/>
        <end position="93"/>
    </location>
</feature>
<feature type="non-terminal residue" evidence="2">
    <location>
        <position position="1"/>
    </location>
</feature>
<dbReference type="EMBL" id="GDJX01024388">
    <property type="protein sequence ID" value="JAT43548.1"/>
    <property type="molecule type" value="Transcribed_RNA"/>
</dbReference>
<accession>A0A1D1XMD5</accession>
<protein>
    <submittedName>
        <fullName evidence="2">Uncharacterized protein</fullName>
    </submittedName>
</protein>